<protein>
    <submittedName>
        <fullName evidence="2">Uncharacterized protein</fullName>
    </submittedName>
</protein>
<dbReference type="Proteomes" id="UP001162640">
    <property type="component" value="Unassembled WGS sequence"/>
</dbReference>
<keyword evidence="1" id="KW-0732">Signal</keyword>
<proteinExistence type="predicted"/>
<comment type="caution">
    <text evidence="2">The sequence shown here is derived from an EMBL/GenBank/DDBJ whole genome shotgun (WGS) entry which is preliminary data.</text>
</comment>
<dbReference type="EMBL" id="BLQM01000053">
    <property type="protein sequence ID" value="GMH56724.1"/>
    <property type="molecule type" value="Genomic_DNA"/>
</dbReference>
<organism evidence="2 3">
    <name type="scientific">Triparma laevis f. inornata</name>
    <dbReference type="NCBI Taxonomy" id="1714386"/>
    <lineage>
        <taxon>Eukaryota</taxon>
        <taxon>Sar</taxon>
        <taxon>Stramenopiles</taxon>
        <taxon>Ochrophyta</taxon>
        <taxon>Bolidophyceae</taxon>
        <taxon>Parmales</taxon>
        <taxon>Triparmaceae</taxon>
        <taxon>Triparma</taxon>
    </lineage>
</organism>
<name>A0A9W6ZUC8_9STRA</name>
<dbReference type="AlphaFoldDB" id="A0A9W6ZUC8"/>
<gene>
    <name evidence="2" type="ORF">TL16_g02201</name>
</gene>
<evidence type="ECO:0000313" key="2">
    <source>
        <dbReference type="EMBL" id="GMH56724.1"/>
    </source>
</evidence>
<feature type="signal peptide" evidence="1">
    <location>
        <begin position="1"/>
        <end position="26"/>
    </location>
</feature>
<accession>A0A9W6ZUC8</accession>
<sequence length="136" mass="15150">MIRRAPSPRHALLLLLLLMLVMLIMLCLISLDLPDTHFGSPPNPNNNNNLRRPDQHQAATNSSLGFCLMTHSDSALGLEFLAYHLTRLPGLEVLVLFEDPNSPGKRIVERSEATKRSEDRCVCGDGGITNRLEYVC</sequence>
<feature type="chain" id="PRO_5040937254" evidence="1">
    <location>
        <begin position="27"/>
        <end position="136"/>
    </location>
</feature>
<evidence type="ECO:0000313" key="3">
    <source>
        <dbReference type="Proteomes" id="UP001162640"/>
    </source>
</evidence>
<reference evidence="3" key="1">
    <citation type="journal article" date="2023" name="Commun. Biol.">
        <title>Genome analysis of Parmales, the sister group of diatoms, reveals the evolutionary specialization of diatoms from phago-mixotrophs to photoautotrophs.</title>
        <authorList>
            <person name="Ban H."/>
            <person name="Sato S."/>
            <person name="Yoshikawa S."/>
            <person name="Yamada K."/>
            <person name="Nakamura Y."/>
            <person name="Ichinomiya M."/>
            <person name="Sato N."/>
            <person name="Blanc-Mathieu R."/>
            <person name="Endo H."/>
            <person name="Kuwata A."/>
            <person name="Ogata H."/>
        </authorList>
    </citation>
    <scope>NUCLEOTIDE SEQUENCE [LARGE SCALE GENOMIC DNA]</scope>
</reference>
<evidence type="ECO:0000256" key="1">
    <source>
        <dbReference type="SAM" id="SignalP"/>
    </source>
</evidence>